<dbReference type="Proteomes" id="UP000037387">
    <property type="component" value="Unassembled WGS sequence"/>
</dbReference>
<proteinExistence type="predicted"/>
<evidence type="ECO:0000313" key="2">
    <source>
        <dbReference type="Proteomes" id="UP000037387"/>
    </source>
</evidence>
<gene>
    <name evidence="1" type="ORF">M768_08865</name>
</gene>
<keyword evidence="2" id="KW-1185">Reference proteome</keyword>
<reference evidence="1 2" key="1">
    <citation type="journal article" date="2015" name="Sci. Rep.">
        <title>Functional and structural properties of a novel cellulosome-like multienzyme complex: efficient glycoside hydrolysis of water-insoluble 7-xylosyl-10-deacetylpaclitaxel.</title>
        <authorList>
            <person name="Dou T.Y."/>
            <person name="Luan H.W."/>
            <person name="Ge G.B."/>
            <person name="Dong M.M."/>
            <person name="Zou H.F."/>
            <person name="He Y.Q."/>
            <person name="Cui P."/>
            <person name="Wang J.Y."/>
            <person name="Hao D.C."/>
            <person name="Yang S.L."/>
            <person name="Yang L."/>
        </authorList>
    </citation>
    <scope>NUCLEOTIDE SEQUENCE [LARGE SCALE GENOMIC DNA]</scope>
    <source>
        <strain evidence="1 2">F16</strain>
    </source>
</reference>
<protein>
    <submittedName>
        <fullName evidence="1">Uncharacterized protein</fullName>
    </submittedName>
</protein>
<dbReference type="PATRIC" id="fig|1350482.3.peg.1776"/>
<dbReference type="RefSeq" id="WP_053370199.1">
    <property type="nucleotide sequence ID" value="NZ_KQ435289.1"/>
</dbReference>
<dbReference type="InterPro" id="IPR046237">
    <property type="entry name" value="DUF6270"/>
</dbReference>
<evidence type="ECO:0000313" key="1">
    <source>
        <dbReference type="EMBL" id="KON74205.1"/>
    </source>
</evidence>
<dbReference type="AlphaFoldDB" id="A0A0M0F9B8"/>
<dbReference type="Pfam" id="PF19786">
    <property type="entry name" value="DUF6270"/>
    <property type="match status" value="1"/>
</dbReference>
<comment type="caution">
    <text evidence="1">The sequence shown here is derived from an EMBL/GenBank/DDBJ whole genome shotgun (WGS) entry which is preliminary data.</text>
</comment>
<accession>A0A0M0F9B8</accession>
<organism evidence="1 2">
    <name type="scientific">Cellulosimicrobium cellulans F16</name>
    <dbReference type="NCBI Taxonomy" id="1350482"/>
    <lineage>
        <taxon>Bacteria</taxon>
        <taxon>Bacillati</taxon>
        <taxon>Actinomycetota</taxon>
        <taxon>Actinomycetes</taxon>
        <taxon>Micrococcales</taxon>
        <taxon>Promicromonosporaceae</taxon>
        <taxon>Cellulosimicrobium</taxon>
    </lineage>
</organism>
<name>A0A0M0F9B8_CELCE</name>
<sequence>MTDRSSGPQRSVLIHGSCVTRDAFALPGETRFRLADYYARSSLASAFAPGGLVGVDVARVESPFQRRMVERDQGKDFAARLETTDADVVVLDLVDEQYDLVVGSDGGVATRSMEFLRAGGDGAAGTRVASGSPEFLVRWEVGWAALVATARRQGRLGRVVVHEAYWARGDADGGAFDQQRVEAANRTLTYLYARMRKDLAEARFLRVPDRLVVGDPSHRWGASPVHYVEAYYRTFLDLLDEATRGRG</sequence>
<dbReference type="EMBL" id="ATNL01000007">
    <property type="protein sequence ID" value="KON74205.1"/>
    <property type="molecule type" value="Genomic_DNA"/>
</dbReference>